<dbReference type="GO" id="GO:0005886">
    <property type="term" value="C:plasma membrane"/>
    <property type="evidence" value="ECO:0007669"/>
    <property type="project" value="TreeGrafter"/>
</dbReference>
<evidence type="ECO:0000256" key="1">
    <source>
        <dbReference type="ARBA" id="ARBA00007831"/>
    </source>
</evidence>
<dbReference type="EMBL" id="MU003793">
    <property type="protein sequence ID" value="KAF2721094.1"/>
    <property type="molecule type" value="Genomic_DNA"/>
</dbReference>
<dbReference type="PRINTS" id="PR01813">
    <property type="entry name" value="ANNEXINFUNGI"/>
</dbReference>
<dbReference type="SUPFAM" id="SSF47874">
    <property type="entry name" value="Annexin"/>
    <property type="match status" value="1"/>
</dbReference>
<evidence type="ECO:0000313" key="8">
    <source>
        <dbReference type="Proteomes" id="UP000799441"/>
    </source>
</evidence>
<reference evidence="7" key="1">
    <citation type="journal article" date="2020" name="Stud. Mycol.">
        <title>101 Dothideomycetes genomes: a test case for predicting lifestyles and emergence of pathogens.</title>
        <authorList>
            <person name="Haridas S."/>
            <person name="Albert R."/>
            <person name="Binder M."/>
            <person name="Bloem J."/>
            <person name="Labutti K."/>
            <person name="Salamov A."/>
            <person name="Andreopoulos B."/>
            <person name="Baker S."/>
            <person name="Barry K."/>
            <person name="Bills G."/>
            <person name="Bluhm B."/>
            <person name="Cannon C."/>
            <person name="Castanera R."/>
            <person name="Culley D."/>
            <person name="Daum C."/>
            <person name="Ezra D."/>
            <person name="Gonzalez J."/>
            <person name="Henrissat B."/>
            <person name="Kuo A."/>
            <person name="Liang C."/>
            <person name="Lipzen A."/>
            <person name="Lutzoni F."/>
            <person name="Magnuson J."/>
            <person name="Mondo S."/>
            <person name="Nolan M."/>
            <person name="Ohm R."/>
            <person name="Pangilinan J."/>
            <person name="Park H.-J."/>
            <person name="Ramirez L."/>
            <person name="Alfaro M."/>
            <person name="Sun H."/>
            <person name="Tritt A."/>
            <person name="Yoshinaga Y."/>
            <person name="Zwiers L.-H."/>
            <person name="Turgeon B."/>
            <person name="Goodwin S."/>
            <person name="Spatafora J."/>
            <person name="Crous P."/>
            <person name="Grigoriev I."/>
        </authorList>
    </citation>
    <scope>NUCLEOTIDE SEQUENCE</scope>
    <source>
        <strain evidence="7">CBS 116435</strain>
    </source>
</reference>
<evidence type="ECO:0000313" key="7">
    <source>
        <dbReference type="EMBL" id="KAF2721094.1"/>
    </source>
</evidence>
<organism evidence="7 8">
    <name type="scientific">Polychaeton citri CBS 116435</name>
    <dbReference type="NCBI Taxonomy" id="1314669"/>
    <lineage>
        <taxon>Eukaryota</taxon>
        <taxon>Fungi</taxon>
        <taxon>Dikarya</taxon>
        <taxon>Ascomycota</taxon>
        <taxon>Pezizomycotina</taxon>
        <taxon>Dothideomycetes</taxon>
        <taxon>Dothideomycetidae</taxon>
        <taxon>Capnodiales</taxon>
        <taxon>Capnodiaceae</taxon>
        <taxon>Polychaeton</taxon>
    </lineage>
</organism>
<dbReference type="FunFam" id="1.10.220.10:FF:000002">
    <property type="entry name" value="Annexin"/>
    <property type="match status" value="1"/>
</dbReference>
<comment type="domain">
    <text evidence="6">A pair of annexin repeats may form one binding site for calcium and phospholipid.</text>
</comment>
<keyword evidence="8" id="KW-1185">Reference proteome</keyword>
<dbReference type="PRINTS" id="PR00196">
    <property type="entry name" value="ANNEXIN"/>
</dbReference>
<dbReference type="GO" id="GO:0012506">
    <property type="term" value="C:vesicle membrane"/>
    <property type="evidence" value="ECO:0007669"/>
    <property type="project" value="TreeGrafter"/>
</dbReference>
<dbReference type="InterPro" id="IPR037104">
    <property type="entry name" value="Annexin_sf"/>
</dbReference>
<proteinExistence type="inferred from homology"/>
<dbReference type="SMART" id="SM00335">
    <property type="entry name" value="ANX"/>
    <property type="match status" value="4"/>
</dbReference>
<dbReference type="GO" id="GO:0005737">
    <property type="term" value="C:cytoplasm"/>
    <property type="evidence" value="ECO:0007669"/>
    <property type="project" value="TreeGrafter"/>
</dbReference>
<dbReference type="PROSITE" id="PS00223">
    <property type="entry name" value="ANNEXIN_1"/>
    <property type="match status" value="1"/>
</dbReference>
<accession>A0A9P4UNV3</accession>
<keyword evidence="4 6" id="KW-0041">Annexin</keyword>
<dbReference type="FunFam" id="1.10.220.10:FF:000005">
    <property type="entry name" value="Annexin"/>
    <property type="match status" value="1"/>
</dbReference>
<dbReference type="Gene3D" id="1.10.220.10">
    <property type="entry name" value="Annexin"/>
    <property type="match status" value="4"/>
</dbReference>
<name>A0A9P4UNV3_9PEZI</name>
<dbReference type="Pfam" id="PF00191">
    <property type="entry name" value="Annexin"/>
    <property type="match status" value="4"/>
</dbReference>
<dbReference type="PANTHER" id="PTHR10502:SF102">
    <property type="entry name" value="ANNEXIN B11"/>
    <property type="match status" value="1"/>
</dbReference>
<dbReference type="OrthoDB" id="37886at2759"/>
<evidence type="ECO:0000256" key="6">
    <source>
        <dbReference type="RuleBase" id="RU003540"/>
    </source>
</evidence>
<keyword evidence="5 6" id="KW-0111">Calcium/phospholipid-binding</keyword>
<dbReference type="GO" id="GO:0001786">
    <property type="term" value="F:phosphatidylserine binding"/>
    <property type="evidence" value="ECO:0007669"/>
    <property type="project" value="TreeGrafter"/>
</dbReference>
<evidence type="ECO:0000256" key="5">
    <source>
        <dbReference type="ARBA" id="ARBA00023302"/>
    </source>
</evidence>
<keyword evidence="3 6" id="KW-0106">Calcium</keyword>
<gene>
    <name evidence="7" type="ORF">K431DRAFT_269245</name>
</gene>
<dbReference type="PANTHER" id="PTHR10502">
    <property type="entry name" value="ANNEXIN"/>
    <property type="match status" value="1"/>
</dbReference>
<evidence type="ECO:0000256" key="4">
    <source>
        <dbReference type="ARBA" id="ARBA00023216"/>
    </source>
</evidence>
<protein>
    <recommendedName>
        <fullName evidence="6">Annexin</fullName>
    </recommendedName>
</protein>
<dbReference type="InterPro" id="IPR009117">
    <property type="entry name" value="ANX14"/>
</dbReference>
<dbReference type="GO" id="GO:0005509">
    <property type="term" value="F:calcium ion binding"/>
    <property type="evidence" value="ECO:0007669"/>
    <property type="project" value="InterPro"/>
</dbReference>
<dbReference type="PROSITE" id="PS51897">
    <property type="entry name" value="ANNEXIN_2"/>
    <property type="match status" value="4"/>
</dbReference>
<dbReference type="InterPro" id="IPR018252">
    <property type="entry name" value="Annexin_repeat_CS"/>
</dbReference>
<comment type="similarity">
    <text evidence="1 6">Belongs to the annexin family.</text>
</comment>
<dbReference type="InterPro" id="IPR018502">
    <property type="entry name" value="Annexin_repeat"/>
</dbReference>
<keyword evidence="2 6" id="KW-0677">Repeat</keyword>
<comment type="caution">
    <text evidence="7">The sequence shown here is derived from an EMBL/GenBank/DDBJ whole genome shotgun (WGS) entry which is preliminary data.</text>
</comment>
<dbReference type="GO" id="GO:0005544">
    <property type="term" value="F:calcium-dependent phospholipid binding"/>
    <property type="evidence" value="ECO:0007669"/>
    <property type="project" value="UniProtKB-KW"/>
</dbReference>
<sequence>MSHTADELRKAMKGFGTNENVLIQTLAPLDAIQIENVKRAFRQRHNRDLYRDIKSETSGYFRDGLLAIVRGPLEQDCVVLRDAVEGLGTKESALNEVLLARTNADLNAIKQHYRHMFKDTVEEVVRKDLSMKTERLFDMVMAACRNEESSPAFPNEIERDVEALYFATEGKTGTDQMTVCQILSSRSNGQIRAIAHAYEHKYHRKLQAVIKKEFSGHMEEALLFMLNAAVDPAKHDADLLEESMKGMGTKDAALVRRIVMIHWDKARLHSCKQAYAAIYKQSLAKRIRGETRGDYEKLMVACIGER</sequence>
<dbReference type="GO" id="GO:0005634">
    <property type="term" value="C:nucleus"/>
    <property type="evidence" value="ECO:0007669"/>
    <property type="project" value="TreeGrafter"/>
</dbReference>
<evidence type="ECO:0000256" key="2">
    <source>
        <dbReference type="ARBA" id="ARBA00022737"/>
    </source>
</evidence>
<dbReference type="InterPro" id="IPR001464">
    <property type="entry name" value="Annexin"/>
</dbReference>
<dbReference type="Proteomes" id="UP000799441">
    <property type="component" value="Unassembled WGS sequence"/>
</dbReference>
<dbReference type="AlphaFoldDB" id="A0A9P4UNV3"/>
<evidence type="ECO:0000256" key="3">
    <source>
        <dbReference type="ARBA" id="ARBA00022837"/>
    </source>
</evidence>